<feature type="compositionally biased region" description="Low complexity" evidence="1">
    <location>
        <begin position="248"/>
        <end position="260"/>
    </location>
</feature>
<dbReference type="GO" id="GO:0005634">
    <property type="term" value="C:nucleus"/>
    <property type="evidence" value="ECO:0007669"/>
    <property type="project" value="TreeGrafter"/>
</dbReference>
<gene>
    <name evidence="3" type="ORF">TMI583_LOCUS30035</name>
</gene>
<reference evidence="3" key="1">
    <citation type="submission" date="2021-02" db="EMBL/GenBank/DDBJ databases">
        <authorList>
            <person name="Nowell W R."/>
        </authorList>
    </citation>
    <scope>NUCLEOTIDE SEQUENCE</scope>
</reference>
<dbReference type="EMBL" id="CAJOBA010042082">
    <property type="protein sequence ID" value="CAF4126412.1"/>
    <property type="molecule type" value="Genomic_DNA"/>
</dbReference>
<feature type="compositionally biased region" description="Polar residues" evidence="1">
    <location>
        <begin position="427"/>
        <end position="440"/>
    </location>
</feature>
<dbReference type="InterPro" id="IPR038765">
    <property type="entry name" value="Papain-like_cys_pep_sf"/>
</dbReference>
<dbReference type="GO" id="GO:0005829">
    <property type="term" value="C:cytosol"/>
    <property type="evidence" value="ECO:0007669"/>
    <property type="project" value="TreeGrafter"/>
</dbReference>
<sequence length="638" mass="71255">LTFSEKMLCDSRGSSRRRSCHLTDMLSQFYQWEALSTPFQCSQCAVRSASKEGTRAQKRLLISKLPQVLHLVLRRFRSLPQTNLRRQTSRQAPLSHKITLHVNFDEYLDMAPYCCQTSHNQNMYNSSSTINNNTRQNSKKTFFTNPQSQQTTSSEGNEDLNNCQYRLRGVVVHYGKSINTGHFVSFCYNDALGEWIRCDDHVVETTTFESVKTADAYILVYSRCATTTPSSLDSVADSRLSQQCNINSSVPPSQQQSPVRSSRKRRRALSVNNVNDVSTTAIKAATTIDKQQQQQQPIKQYTEPTLKKQSNKIVVQPQLTQAYVVNSLKSLCVKFDPGLRRRAQSLNFAIRSHSCNVDSSRVSDDIGPSPSKRRRKTPVVKTCIPIHNYCSTRLTSRSKSSLNSTQHSNTTSQITTIAVTTRKKPGQSINVSSNQISDGVTMTRKKPIRRRKRSALSFSRKRRPRKSVPLSEPSLSTAIVNTTGEVKKIENIQTIVSSDITQNSSPISITKQTHQTTDLKRLGRVRIQRLTEKIPAGISVSVASTTPTILSPMVTQNTTNPPLLRMTFVEQLSTGNVVKSPSFYRTISPSSNIVSPSTSPSSIMADVFTVRNRLTKQEPLPSSVSQIFTTVVSSSANS</sequence>
<feature type="domain" description="USP" evidence="2">
    <location>
        <begin position="1"/>
        <end position="224"/>
    </location>
</feature>
<comment type="caution">
    <text evidence="3">The sequence shown here is derived from an EMBL/GenBank/DDBJ whole genome shotgun (WGS) entry which is preliminary data.</text>
</comment>
<dbReference type="PROSITE" id="PS50235">
    <property type="entry name" value="USP_3"/>
    <property type="match status" value="1"/>
</dbReference>
<dbReference type="InterPro" id="IPR018200">
    <property type="entry name" value="USP_CS"/>
</dbReference>
<dbReference type="PROSITE" id="PS00973">
    <property type="entry name" value="USP_2"/>
    <property type="match status" value="1"/>
</dbReference>
<feature type="region of interest" description="Disordered" evidence="1">
    <location>
        <begin position="125"/>
        <end position="159"/>
    </location>
</feature>
<dbReference type="AlphaFoldDB" id="A0A8S2QQW1"/>
<dbReference type="PANTHER" id="PTHR24006">
    <property type="entry name" value="UBIQUITIN CARBOXYL-TERMINAL HYDROLASE"/>
    <property type="match status" value="1"/>
</dbReference>
<dbReference type="GO" id="GO:0004843">
    <property type="term" value="F:cysteine-type deubiquitinase activity"/>
    <property type="evidence" value="ECO:0007669"/>
    <property type="project" value="InterPro"/>
</dbReference>
<feature type="region of interest" description="Disordered" evidence="1">
    <location>
        <begin position="395"/>
        <end position="471"/>
    </location>
</feature>
<protein>
    <recommendedName>
        <fullName evidence="2">USP domain-containing protein</fullName>
    </recommendedName>
</protein>
<proteinExistence type="predicted"/>
<dbReference type="CDD" id="cd02257">
    <property type="entry name" value="Peptidase_C19"/>
    <property type="match status" value="1"/>
</dbReference>
<evidence type="ECO:0000256" key="1">
    <source>
        <dbReference type="SAM" id="MobiDB-lite"/>
    </source>
</evidence>
<organism evidence="3 4">
    <name type="scientific">Didymodactylos carnosus</name>
    <dbReference type="NCBI Taxonomy" id="1234261"/>
    <lineage>
        <taxon>Eukaryota</taxon>
        <taxon>Metazoa</taxon>
        <taxon>Spiralia</taxon>
        <taxon>Gnathifera</taxon>
        <taxon>Rotifera</taxon>
        <taxon>Eurotatoria</taxon>
        <taxon>Bdelloidea</taxon>
        <taxon>Philodinida</taxon>
        <taxon>Philodinidae</taxon>
        <taxon>Didymodactylos</taxon>
    </lineage>
</organism>
<evidence type="ECO:0000259" key="2">
    <source>
        <dbReference type="PROSITE" id="PS50235"/>
    </source>
</evidence>
<dbReference type="InterPro" id="IPR001394">
    <property type="entry name" value="Peptidase_C19_UCH"/>
</dbReference>
<dbReference type="InterPro" id="IPR028889">
    <property type="entry name" value="USP"/>
</dbReference>
<feature type="region of interest" description="Disordered" evidence="1">
    <location>
        <begin position="357"/>
        <end position="379"/>
    </location>
</feature>
<dbReference type="PANTHER" id="PTHR24006:SF887">
    <property type="entry name" value="UBIQUITIN CARBOXYL-TERMINAL HYDROLASE"/>
    <property type="match status" value="1"/>
</dbReference>
<accession>A0A8S2QQW1</accession>
<feature type="compositionally biased region" description="Basic residues" evidence="1">
    <location>
        <begin position="443"/>
        <end position="466"/>
    </location>
</feature>
<dbReference type="Proteomes" id="UP000682733">
    <property type="component" value="Unassembled WGS sequence"/>
</dbReference>
<feature type="region of interest" description="Disordered" evidence="1">
    <location>
        <begin position="245"/>
        <end position="267"/>
    </location>
</feature>
<dbReference type="SUPFAM" id="SSF54001">
    <property type="entry name" value="Cysteine proteinases"/>
    <property type="match status" value="1"/>
</dbReference>
<dbReference type="InterPro" id="IPR050164">
    <property type="entry name" value="Peptidase_C19"/>
</dbReference>
<feature type="compositionally biased region" description="Low complexity" evidence="1">
    <location>
        <begin position="395"/>
        <end position="420"/>
    </location>
</feature>
<name>A0A8S2QQW1_9BILA</name>
<evidence type="ECO:0000313" key="4">
    <source>
        <dbReference type="Proteomes" id="UP000682733"/>
    </source>
</evidence>
<dbReference type="Pfam" id="PF00443">
    <property type="entry name" value="UCH"/>
    <property type="match status" value="1"/>
</dbReference>
<evidence type="ECO:0000313" key="3">
    <source>
        <dbReference type="EMBL" id="CAF4126412.1"/>
    </source>
</evidence>
<dbReference type="Gene3D" id="3.90.70.10">
    <property type="entry name" value="Cysteine proteinases"/>
    <property type="match status" value="1"/>
</dbReference>
<feature type="non-terminal residue" evidence="3">
    <location>
        <position position="1"/>
    </location>
</feature>
<dbReference type="GO" id="GO:0016579">
    <property type="term" value="P:protein deubiquitination"/>
    <property type="evidence" value="ECO:0007669"/>
    <property type="project" value="InterPro"/>
</dbReference>